<evidence type="ECO:0000256" key="1">
    <source>
        <dbReference type="SAM" id="Phobius"/>
    </source>
</evidence>
<reference evidence="2 3" key="1">
    <citation type="journal article" date="2013" name="Genome Announc.">
        <title>Draft Genome Sequence of the Cellulolytic Bacterium Clostridium papyrosolvens C7 (ATCC 700395).</title>
        <authorList>
            <person name="Zepeda V."/>
            <person name="Dassa B."/>
            <person name="Borovok I."/>
            <person name="Lamed R."/>
            <person name="Bayer E.A."/>
            <person name="Cate J.H."/>
        </authorList>
    </citation>
    <scope>NUCLEOTIDE SEQUENCE [LARGE SCALE GENOMIC DNA]</scope>
    <source>
        <strain evidence="2 3">C7</strain>
    </source>
</reference>
<keyword evidence="1" id="KW-0812">Transmembrane</keyword>
<gene>
    <name evidence="2" type="ORF">L323_14300</name>
</gene>
<feature type="transmembrane region" description="Helical" evidence="1">
    <location>
        <begin position="84"/>
        <end position="101"/>
    </location>
</feature>
<dbReference type="Proteomes" id="UP000016860">
    <property type="component" value="Unassembled WGS sequence"/>
</dbReference>
<evidence type="ECO:0000313" key="3">
    <source>
        <dbReference type="Proteomes" id="UP000016860"/>
    </source>
</evidence>
<keyword evidence="1" id="KW-1133">Transmembrane helix</keyword>
<dbReference type="STRING" id="1330534.L323_14300"/>
<organism evidence="2 3">
    <name type="scientific">Ruminiclostridium papyrosolvens C7</name>
    <dbReference type="NCBI Taxonomy" id="1330534"/>
    <lineage>
        <taxon>Bacteria</taxon>
        <taxon>Bacillati</taxon>
        <taxon>Bacillota</taxon>
        <taxon>Clostridia</taxon>
        <taxon>Eubacteriales</taxon>
        <taxon>Oscillospiraceae</taxon>
        <taxon>Ruminiclostridium</taxon>
    </lineage>
</organism>
<dbReference type="PATRIC" id="fig|1330534.3.peg.2834"/>
<comment type="caution">
    <text evidence="2">The sequence shown here is derived from an EMBL/GenBank/DDBJ whole genome shotgun (WGS) entry which is preliminary data.</text>
</comment>
<accession>U4QZA6</accession>
<dbReference type="AlphaFoldDB" id="U4QZA6"/>
<dbReference type="InterPro" id="IPR023162">
    <property type="entry name" value="Apc36109-like_dom_sf"/>
</dbReference>
<protein>
    <submittedName>
        <fullName evidence="2">Uncharacterized protein</fullName>
    </submittedName>
</protein>
<dbReference type="Gene3D" id="1.10.340.20">
    <property type="entry name" value="Apc36109-like domain"/>
    <property type="match status" value="1"/>
</dbReference>
<proteinExistence type="predicted"/>
<dbReference type="EMBL" id="ATAY01000070">
    <property type="protein sequence ID" value="EPR10203.1"/>
    <property type="molecule type" value="Genomic_DNA"/>
</dbReference>
<sequence>MGPNRLFPYSPKDEYEVETNLIADALCKPKDIKFSANKIKDIFIKRFGYDVFSKKYSRNADSKEACYEGFVQLKNAFHRSTHRVFISCPFLFPIISLGYFMRKIKYIY</sequence>
<name>U4QZA6_9FIRM</name>
<evidence type="ECO:0000313" key="2">
    <source>
        <dbReference type="EMBL" id="EPR10203.1"/>
    </source>
</evidence>
<keyword evidence="1" id="KW-0472">Membrane</keyword>